<sequence>MDKLKLQADALRKLREHYEQQLKYISFELCDLPEDVVALLGKCLELQCATQIQDLNLNYLREYYYIKKREAIDRRLIISQKTAALQKLKREIDENEREVAGLERFMGSAQKRASVDTLRRNTLAAEGKIRELEERNKALKIPDDFDVEALIEKVQLLEKGKK</sequence>
<dbReference type="AlphaFoldDB" id="A0A6J2UD13"/>
<keyword evidence="1" id="KW-0175">Coiled coil</keyword>
<feature type="coiled-coil region" evidence="1">
    <location>
        <begin position="78"/>
        <end position="135"/>
    </location>
</feature>
<accession>A0A6J2UD13</accession>
<dbReference type="RefSeq" id="XP_030386371.1">
    <property type="nucleotide sequence ID" value="XM_030530511.1"/>
</dbReference>
<evidence type="ECO:0000256" key="1">
    <source>
        <dbReference type="SAM" id="Coils"/>
    </source>
</evidence>
<name>A0A6J2UD13_DROLE</name>
<protein>
    <submittedName>
        <fullName evidence="3">Augmin complex subunit wac</fullName>
    </submittedName>
</protein>
<evidence type="ECO:0000313" key="3">
    <source>
        <dbReference type="RefSeq" id="XP_030386371.1"/>
    </source>
</evidence>
<evidence type="ECO:0000313" key="2">
    <source>
        <dbReference type="Proteomes" id="UP000504634"/>
    </source>
</evidence>
<organism evidence="2 3">
    <name type="scientific">Drosophila lebanonensis</name>
    <name type="common">Fruit fly</name>
    <name type="synonym">Scaptodrosophila lebanonensis</name>
    <dbReference type="NCBI Taxonomy" id="7225"/>
    <lineage>
        <taxon>Eukaryota</taxon>
        <taxon>Metazoa</taxon>
        <taxon>Ecdysozoa</taxon>
        <taxon>Arthropoda</taxon>
        <taxon>Hexapoda</taxon>
        <taxon>Insecta</taxon>
        <taxon>Pterygota</taxon>
        <taxon>Neoptera</taxon>
        <taxon>Endopterygota</taxon>
        <taxon>Diptera</taxon>
        <taxon>Brachycera</taxon>
        <taxon>Muscomorpha</taxon>
        <taxon>Ephydroidea</taxon>
        <taxon>Drosophilidae</taxon>
        <taxon>Scaptodrosophila</taxon>
    </lineage>
</organism>
<reference evidence="3" key="1">
    <citation type="submission" date="2025-08" db="UniProtKB">
        <authorList>
            <consortium name="RefSeq"/>
        </authorList>
    </citation>
    <scope>IDENTIFICATION</scope>
    <source>
        <strain evidence="3">11010-0011.00</strain>
        <tissue evidence="3">Whole body</tissue>
    </source>
</reference>
<dbReference type="GeneID" id="115633121"/>
<gene>
    <name evidence="3" type="primary">LOC115633121</name>
</gene>
<dbReference type="OrthoDB" id="8036393at2759"/>
<dbReference type="Proteomes" id="UP000504634">
    <property type="component" value="Unplaced"/>
</dbReference>
<keyword evidence="2" id="KW-1185">Reference proteome</keyword>
<proteinExistence type="predicted"/>